<dbReference type="RefSeq" id="WP_092958231.1">
    <property type="nucleotide sequence ID" value="NZ_FOSQ01000002.1"/>
</dbReference>
<dbReference type="Proteomes" id="UP000199473">
    <property type="component" value="Unassembled WGS sequence"/>
</dbReference>
<proteinExistence type="predicted"/>
<keyword evidence="2" id="KW-1185">Reference proteome</keyword>
<dbReference type="EMBL" id="FOSQ01000002">
    <property type="protein sequence ID" value="SFK40255.1"/>
    <property type="molecule type" value="Genomic_DNA"/>
</dbReference>
<name>A0A1I3Z857_9PROT</name>
<dbReference type="AlphaFoldDB" id="A0A1I3Z857"/>
<reference evidence="1 2" key="1">
    <citation type="submission" date="2016-10" db="EMBL/GenBank/DDBJ databases">
        <authorList>
            <person name="de Groot N.N."/>
        </authorList>
    </citation>
    <scope>NUCLEOTIDE SEQUENCE [LARGE SCALE GENOMIC DNA]</scope>
    <source>
        <strain evidence="1 2">DSM 19981</strain>
    </source>
</reference>
<gene>
    <name evidence="1" type="ORF">SAMN02745775_102276</name>
</gene>
<evidence type="ECO:0000313" key="2">
    <source>
        <dbReference type="Proteomes" id="UP000199473"/>
    </source>
</evidence>
<sequence>MAGAEEPPPGFAPDFFDSATGGSESPAAALYGFALDLDATARYAPDWVIETAGNRPLRITPLRCAPDGGSVAFESQGVSGVISLSAHPSGWVRVTATIDSKLAFSAFADRIWEEYEVHPPASPQRPRGVAEDAPGRLAHRRNRLSLSARAWPQLQPFANAEGWVLLHQADD</sequence>
<evidence type="ECO:0000313" key="1">
    <source>
        <dbReference type="EMBL" id="SFK40255.1"/>
    </source>
</evidence>
<protein>
    <submittedName>
        <fullName evidence="1">Uncharacterized protein</fullName>
    </submittedName>
</protein>
<organism evidence="1 2">
    <name type="scientific">Falsiroseomonas stagni DSM 19981</name>
    <dbReference type="NCBI Taxonomy" id="1123062"/>
    <lineage>
        <taxon>Bacteria</taxon>
        <taxon>Pseudomonadati</taxon>
        <taxon>Pseudomonadota</taxon>
        <taxon>Alphaproteobacteria</taxon>
        <taxon>Acetobacterales</taxon>
        <taxon>Roseomonadaceae</taxon>
        <taxon>Falsiroseomonas</taxon>
    </lineage>
</organism>
<accession>A0A1I3Z857</accession>
<dbReference type="STRING" id="1123062.SAMN02745775_102276"/>